<evidence type="ECO:0000256" key="1">
    <source>
        <dbReference type="SAM" id="Phobius"/>
    </source>
</evidence>
<dbReference type="PANTHER" id="PTHR36694:SF11">
    <property type="entry name" value="LP21121P-RELATED"/>
    <property type="match status" value="1"/>
</dbReference>
<accession>A0A1B6C5B8</accession>
<dbReference type="PANTHER" id="PTHR36694">
    <property type="entry name" value="PASIFLORA 1, ISOFORM A-RELATED"/>
    <property type="match status" value="1"/>
</dbReference>
<dbReference type="GO" id="GO:0035159">
    <property type="term" value="P:regulation of tube length, open tracheal system"/>
    <property type="evidence" value="ECO:0007669"/>
    <property type="project" value="TreeGrafter"/>
</dbReference>
<gene>
    <name evidence="2" type="ORF">g.10090</name>
</gene>
<feature type="transmembrane region" description="Helical" evidence="1">
    <location>
        <begin position="64"/>
        <end position="86"/>
    </location>
</feature>
<keyword evidence="1" id="KW-0812">Transmembrane</keyword>
<keyword evidence="1" id="KW-0472">Membrane</keyword>
<keyword evidence="1" id="KW-1133">Transmembrane helix</keyword>
<proteinExistence type="predicted"/>
<dbReference type="GO" id="GO:0019991">
    <property type="term" value="P:septate junction assembly"/>
    <property type="evidence" value="ECO:0007669"/>
    <property type="project" value="TreeGrafter"/>
</dbReference>
<dbReference type="EMBL" id="GEDC01028596">
    <property type="protein sequence ID" value="JAS08702.1"/>
    <property type="molecule type" value="Transcribed_RNA"/>
</dbReference>
<organism evidence="2">
    <name type="scientific">Clastoptera arizonana</name>
    <name type="common">Arizona spittle bug</name>
    <dbReference type="NCBI Taxonomy" id="38151"/>
    <lineage>
        <taxon>Eukaryota</taxon>
        <taxon>Metazoa</taxon>
        <taxon>Ecdysozoa</taxon>
        <taxon>Arthropoda</taxon>
        <taxon>Hexapoda</taxon>
        <taxon>Insecta</taxon>
        <taxon>Pterygota</taxon>
        <taxon>Neoptera</taxon>
        <taxon>Paraneoptera</taxon>
        <taxon>Hemiptera</taxon>
        <taxon>Auchenorrhyncha</taxon>
        <taxon>Cercopoidea</taxon>
        <taxon>Clastopteridae</taxon>
        <taxon>Clastoptera</taxon>
    </lineage>
</organism>
<feature type="transmembrane region" description="Helical" evidence="1">
    <location>
        <begin position="24"/>
        <end position="44"/>
    </location>
</feature>
<sequence length="169" mass="19912">MVVLKTCWSPCIWNKDVSSGSKCVAVYSIAASVIFITFTAYMMLGGDSTQLYHPLFETDVRYSMQFYGWSYILYFMLLILASVMMIRGIDLMHRGLMLPWLSLVAFVTFLQFLFSIWLLYGYYIYIVIVIPALVNWLWMGYNIYCWLCVFSQYQIIYQMQSPNIELLYP</sequence>
<evidence type="ECO:0000313" key="2">
    <source>
        <dbReference type="EMBL" id="JAS08702.1"/>
    </source>
</evidence>
<name>A0A1B6C5B8_9HEMI</name>
<dbReference type="GO" id="GO:0060857">
    <property type="term" value="P:establishment of glial blood-brain barrier"/>
    <property type="evidence" value="ECO:0007669"/>
    <property type="project" value="TreeGrafter"/>
</dbReference>
<dbReference type="AlphaFoldDB" id="A0A1B6C5B8"/>
<reference evidence="2" key="1">
    <citation type="submission" date="2015-12" db="EMBL/GenBank/DDBJ databases">
        <title>De novo transcriptome assembly of four potential Pierce s Disease insect vectors from Arizona vineyards.</title>
        <authorList>
            <person name="Tassone E.E."/>
        </authorList>
    </citation>
    <scope>NUCLEOTIDE SEQUENCE</scope>
</reference>
<dbReference type="GO" id="GO:0005886">
    <property type="term" value="C:plasma membrane"/>
    <property type="evidence" value="ECO:0007669"/>
    <property type="project" value="TreeGrafter"/>
</dbReference>
<feature type="transmembrane region" description="Helical" evidence="1">
    <location>
        <begin position="98"/>
        <end position="117"/>
    </location>
</feature>
<feature type="transmembrane region" description="Helical" evidence="1">
    <location>
        <begin position="123"/>
        <end position="150"/>
    </location>
</feature>
<protein>
    <submittedName>
        <fullName evidence="2">Uncharacterized protein</fullName>
    </submittedName>
</protein>